<dbReference type="GO" id="GO:0016712">
    <property type="term" value="F:oxidoreductase activity, acting on paired donors, with incorporation or reduction of molecular oxygen, reduced flavin or flavoprotein as one donor, and incorporation of one atom of oxygen"/>
    <property type="evidence" value="ECO:0007669"/>
    <property type="project" value="TreeGrafter"/>
</dbReference>
<dbReference type="EnsemblMetazoa" id="tetur07g06460.1">
    <property type="protein sequence ID" value="tetur07g06460.1"/>
    <property type="gene ID" value="tetur07g06460"/>
</dbReference>
<dbReference type="GO" id="GO:0005737">
    <property type="term" value="C:cytoplasm"/>
    <property type="evidence" value="ECO:0007669"/>
    <property type="project" value="TreeGrafter"/>
</dbReference>
<dbReference type="STRING" id="32264.T1K9X0"/>
<evidence type="ECO:0000256" key="6">
    <source>
        <dbReference type="ARBA" id="ARBA00023033"/>
    </source>
</evidence>
<dbReference type="InterPro" id="IPR001128">
    <property type="entry name" value="Cyt_P450"/>
</dbReference>
<evidence type="ECO:0008006" key="12">
    <source>
        <dbReference type="Google" id="ProtNLM"/>
    </source>
</evidence>
<keyword evidence="6 8" id="KW-0503">Monooxygenase</keyword>
<dbReference type="InterPro" id="IPR050182">
    <property type="entry name" value="Cytochrome_P450_fam2"/>
</dbReference>
<comment type="similarity">
    <text evidence="2 8">Belongs to the cytochrome P450 family.</text>
</comment>
<dbReference type="PRINTS" id="PR00463">
    <property type="entry name" value="EP450I"/>
</dbReference>
<name>T1K9X0_TETUR</name>
<proteinExistence type="inferred from homology"/>
<dbReference type="AlphaFoldDB" id="T1K9X0"/>
<accession>T1K9X0</accession>
<dbReference type="eggNOG" id="KOG0156">
    <property type="taxonomic scope" value="Eukaryota"/>
</dbReference>
<keyword evidence="11" id="KW-1185">Reference proteome</keyword>
<evidence type="ECO:0000256" key="4">
    <source>
        <dbReference type="ARBA" id="ARBA00023002"/>
    </source>
</evidence>
<keyword evidence="9" id="KW-1133">Transmembrane helix</keyword>
<reference evidence="11" key="1">
    <citation type="submission" date="2011-08" db="EMBL/GenBank/DDBJ databases">
        <authorList>
            <person name="Rombauts S."/>
        </authorList>
    </citation>
    <scope>NUCLEOTIDE SEQUENCE</scope>
    <source>
        <strain evidence="11">London</strain>
    </source>
</reference>
<evidence type="ECO:0000313" key="11">
    <source>
        <dbReference type="Proteomes" id="UP000015104"/>
    </source>
</evidence>
<keyword evidence="3 7" id="KW-0479">Metal-binding</keyword>
<sequence length="520" mass="60311">MILLTKYHKSIKLIKVHDQFHCTEDLKDQDLREMLLLDYFSVPLPFIYLFLSLSIIWIIKYLFKSVKRIYSLPPGPFGFPIFGYYPFLKDHSYIQFDRLSKKYGPVFSLKLGQYDTIVVCDWDNLKDAFANDALLARPAKGFLSGIENTLSIISMSGDAWREHRRLSLHVLRNVGLGKREMENLISEEIHQFLYSLENDANDLSQRLMQSVSNNISLMLFGHIFDYDDPDKVAIDESLRDYCQAFQFSGITSYLPWLTKPLIALGKANLKIIQKAQMHLNDFISKELFKHQNGKVENYIDGYLNVQSKRKDQLFNNATLKRNVATFFVAGSETVAGTLTWASMYLVKYPQYQERIRLEIKEVIGTEKRPDFSDRLRMPFTLAFLYEVQRIESIVATNLIRRASQDTKIGPYNVPKDSLVLFNFWSVHHDPKLWSNPDKFDPNRFLTENGNKVVKPPYLVPFSAGKRACPGEGLANVELFLYTVGILQRFKIKSDKPLSFEAINGLTRRPKYKPDLIFQRV</sequence>
<evidence type="ECO:0000256" key="5">
    <source>
        <dbReference type="ARBA" id="ARBA00023004"/>
    </source>
</evidence>
<dbReference type="InterPro" id="IPR036396">
    <property type="entry name" value="Cyt_P450_sf"/>
</dbReference>
<dbReference type="FunFam" id="1.10.630.10:FF:000036">
    <property type="entry name" value="CYtochrome P450 family"/>
    <property type="match status" value="1"/>
</dbReference>
<dbReference type="Gene3D" id="1.10.630.10">
    <property type="entry name" value="Cytochrome P450"/>
    <property type="match status" value="1"/>
</dbReference>
<evidence type="ECO:0000256" key="1">
    <source>
        <dbReference type="ARBA" id="ARBA00001971"/>
    </source>
</evidence>
<dbReference type="Proteomes" id="UP000015104">
    <property type="component" value="Unassembled WGS sequence"/>
</dbReference>
<keyword evidence="5 7" id="KW-0408">Iron</keyword>
<evidence type="ECO:0000256" key="3">
    <source>
        <dbReference type="ARBA" id="ARBA00022723"/>
    </source>
</evidence>
<keyword evidence="4 8" id="KW-0560">Oxidoreductase</keyword>
<dbReference type="Pfam" id="PF00067">
    <property type="entry name" value="p450"/>
    <property type="match status" value="1"/>
</dbReference>
<reference evidence="10" key="2">
    <citation type="submission" date="2015-06" db="UniProtKB">
        <authorList>
            <consortium name="EnsemblMetazoa"/>
        </authorList>
    </citation>
    <scope>IDENTIFICATION</scope>
</reference>
<evidence type="ECO:0000313" key="10">
    <source>
        <dbReference type="EnsemblMetazoa" id="tetur07g06460.1"/>
    </source>
</evidence>
<dbReference type="GO" id="GO:0006082">
    <property type="term" value="P:organic acid metabolic process"/>
    <property type="evidence" value="ECO:0007669"/>
    <property type="project" value="TreeGrafter"/>
</dbReference>
<comment type="cofactor">
    <cofactor evidence="1 7">
        <name>heme</name>
        <dbReference type="ChEBI" id="CHEBI:30413"/>
    </cofactor>
</comment>
<keyword evidence="7 8" id="KW-0349">Heme</keyword>
<dbReference type="HOGENOM" id="CLU_001570_22_3_1"/>
<dbReference type="InterPro" id="IPR017972">
    <property type="entry name" value="Cyt_P450_CS"/>
</dbReference>
<dbReference type="PRINTS" id="PR00385">
    <property type="entry name" value="P450"/>
</dbReference>
<evidence type="ECO:0000256" key="2">
    <source>
        <dbReference type="ARBA" id="ARBA00010617"/>
    </source>
</evidence>
<dbReference type="PANTHER" id="PTHR24300:SF375">
    <property type="entry name" value="CYTOCHROME P450 FAMILY"/>
    <property type="match status" value="1"/>
</dbReference>
<keyword evidence="9" id="KW-0472">Membrane</keyword>
<dbReference type="GO" id="GO:0005506">
    <property type="term" value="F:iron ion binding"/>
    <property type="evidence" value="ECO:0007669"/>
    <property type="project" value="InterPro"/>
</dbReference>
<dbReference type="EMBL" id="CAEY01001893">
    <property type="status" value="NOT_ANNOTATED_CDS"/>
    <property type="molecule type" value="Genomic_DNA"/>
</dbReference>
<evidence type="ECO:0000256" key="7">
    <source>
        <dbReference type="PIRSR" id="PIRSR602401-1"/>
    </source>
</evidence>
<dbReference type="GO" id="GO:0006805">
    <property type="term" value="P:xenobiotic metabolic process"/>
    <property type="evidence" value="ECO:0007669"/>
    <property type="project" value="TreeGrafter"/>
</dbReference>
<keyword evidence="9" id="KW-0812">Transmembrane</keyword>
<evidence type="ECO:0000256" key="9">
    <source>
        <dbReference type="SAM" id="Phobius"/>
    </source>
</evidence>
<feature type="binding site" description="axial binding residue" evidence="7">
    <location>
        <position position="468"/>
    </location>
    <ligand>
        <name>heme</name>
        <dbReference type="ChEBI" id="CHEBI:30413"/>
    </ligand>
    <ligandPart>
        <name>Fe</name>
        <dbReference type="ChEBI" id="CHEBI:18248"/>
    </ligandPart>
</feature>
<organism evidence="10 11">
    <name type="scientific">Tetranychus urticae</name>
    <name type="common">Two-spotted spider mite</name>
    <dbReference type="NCBI Taxonomy" id="32264"/>
    <lineage>
        <taxon>Eukaryota</taxon>
        <taxon>Metazoa</taxon>
        <taxon>Ecdysozoa</taxon>
        <taxon>Arthropoda</taxon>
        <taxon>Chelicerata</taxon>
        <taxon>Arachnida</taxon>
        <taxon>Acari</taxon>
        <taxon>Acariformes</taxon>
        <taxon>Trombidiformes</taxon>
        <taxon>Prostigmata</taxon>
        <taxon>Eleutherengona</taxon>
        <taxon>Raphignathae</taxon>
        <taxon>Tetranychoidea</taxon>
        <taxon>Tetranychidae</taxon>
        <taxon>Tetranychus</taxon>
    </lineage>
</organism>
<dbReference type="PROSITE" id="PS00086">
    <property type="entry name" value="CYTOCHROME_P450"/>
    <property type="match status" value="1"/>
</dbReference>
<dbReference type="GO" id="GO:0020037">
    <property type="term" value="F:heme binding"/>
    <property type="evidence" value="ECO:0007669"/>
    <property type="project" value="InterPro"/>
</dbReference>
<dbReference type="PANTHER" id="PTHR24300">
    <property type="entry name" value="CYTOCHROME P450 508A4-RELATED"/>
    <property type="match status" value="1"/>
</dbReference>
<protein>
    <recommendedName>
        <fullName evidence="12">Cytochrome P450</fullName>
    </recommendedName>
</protein>
<dbReference type="InterPro" id="IPR002401">
    <property type="entry name" value="Cyt_P450_E_grp-I"/>
</dbReference>
<dbReference type="SUPFAM" id="SSF48264">
    <property type="entry name" value="Cytochrome P450"/>
    <property type="match status" value="1"/>
</dbReference>
<evidence type="ECO:0000256" key="8">
    <source>
        <dbReference type="RuleBase" id="RU000461"/>
    </source>
</evidence>
<feature type="transmembrane region" description="Helical" evidence="9">
    <location>
        <begin position="42"/>
        <end position="63"/>
    </location>
</feature>